<sequence>MAIKTSLSLIARRISDSVRRAAARQGLAEGDYALAGIYYDDSDRISLRVGTDRQIDDRRWFADAMNEIRQAFPEDPTITYFIGLVVRKVKNLDEVYWDTSDSEDAQDMTELLNRPRG</sequence>
<name>A0A5B9VYC4_9BACT</name>
<reference evidence="1 2" key="1">
    <citation type="submission" date="2019-08" db="EMBL/GenBank/DDBJ databases">
        <title>Deep-cultivation of Planctomycetes and their phenomic and genomic characterization uncovers novel biology.</title>
        <authorList>
            <person name="Wiegand S."/>
            <person name="Jogler M."/>
            <person name="Boedeker C."/>
            <person name="Pinto D."/>
            <person name="Vollmers J."/>
            <person name="Rivas-Marin E."/>
            <person name="Kohn T."/>
            <person name="Peeters S.H."/>
            <person name="Heuer A."/>
            <person name="Rast P."/>
            <person name="Oberbeckmann S."/>
            <person name="Bunk B."/>
            <person name="Jeske O."/>
            <person name="Meyerdierks A."/>
            <person name="Storesund J.E."/>
            <person name="Kallscheuer N."/>
            <person name="Luecker S."/>
            <person name="Lage O.M."/>
            <person name="Pohl T."/>
            <person name="Merkel B.J."/>
            <person name="Hornburger P."/>
            <person name="Mueller R.-W."/>
            <person name="Bruemmer F."/>
            <person name="Labrenz M."/>
            <person name="Spormann A.M."/>
            <person name="Op den Camp H."/>
            <person name="Overmann J."/>
            <person name="Amann R."/>
            <person name="Jetten M.S.M."/>
            <person name="Mascher T."/>
            <person name="Medema M.H."/>
            <person name="Devos D.P."/>
            <person name="Kaster A.-K."/>
            <person name="Ovreas L."/>
            <person name="Rohde M."/>
            <person name="Galperin M.Y."/>
            <person name="Jogler C."/>
        </authorList>
    </citation>
    <scope>NUCLEOTIDE SEQUENCE [LARGE SCALE GENOMIC DNA]</scope>
    <source>
        <strain evidence="1 2">OJF2</strain>
    </source>
</reference>
<dbReference type="AlphaFoldDB" id="A0A5B9VYC4"/>
<dbReference type="Proteomes" id="UP000324233">
    <property type="component" value="Chromosome"/>
</dbReference>
<evidence type="ECO:0000313" key="1">
    <source>
        <dbReference type="EMBL" id="QEH33376.1"/>
    </source>
</evidence>
<evidence type="ECO:0000313" key="2">
    <source>
        <dbReference type="Proteomes" id="UP000324233"/>
    </source>
</evidence>
<organism evidence="1 2">
    <name type="scientific">Aquisphaera giovannonii</name>
    <dbReference type="NCBI Taxonomy" id="406548"/>
    <lineage>
        <taxon>Bacteria</taxon>
        <taxon>Pseudomonadati</taxon>
        <taxon>Planctomycetota</taxon>
        <taxon>Planctomycetia</taxon>
        <taxon>Isosphaerales</taxon>
        <taxon>Isosphaeraceae</taxon>
        <taxon>Aquisphaera</taxon>
    </lineage>
</organism>
<keyword evidence="2" id="KW-1185">Reference proteome</keyword>
<proteinExistence type="predicted"/>
<protein>
    <submittedName>
        <fullName evidence="1">Uncharacterized protein</fullName>
    </submittedName>
</protein>
<accession>A0A5B9VYC4</accession>
<gene>
    <name evidence="1" type="ORF">OJF2_18770</name>
</gene>
<dbReference type="RefSeq" id="WP_148593202.1">
    <property type="nucleotide sequence ID" value="NZ_CP042997.1"/>
</dbReference>
<dbReference type="EMBL" id="CP042997">
    <property type="protein sequence ID" value="QEH33376.1"/>
    <property type="molecule type" value="Genomic_DNA"/>
</dbReference>
<dbReference type="KEGG" id="agv:OJF2_18770"/>